<feature type="domain" description="YCII-related" evidence="2">
    <location>
        <begin position="1"/>
        <end position="81"/>
    </location>
</feature>
<organism evidence="3 4">
    <name type="scientific">Longispora fulva</name>
    <dbReference type="NCBI Taxonomy" id="619741"/>
    <lineage>
        <taxon>Bacteria</taxon>
        <taxon>Bacillati</taxon>
        <taxon>Actinomycetota</taxon>
        <taxon>Actinomycetes</taxon>
        <taxon>Micromonosporales</taxon>
        <taxon>Micromonosporaceae</taxon>
        <taxon>Longispora</taxon>
    </lineage>
</organism>
<dbReference type="Proteomes" id="UP000622552">
    <property type="component" value="Unassembled WGS sequence"/>
</dbReference>
<evidence type="ECO:0000313" key="4">
    <source>
        <dbReference type="Proteomes" id="UP000622552"/>
    </source>
</evidence>
<comment type="caution">
    <text evidence="3">The sequence shown here is derived from an EMBL/GenBank/DDBJ whole genome shotgun (WGS) entry which is preliminary data.</text>
</comment>
<accession>A0A8J7GI67</accession>
<evidence type="ECO:0000313" key="3">
    <source>
        <dbReference type="EMBL" id="MBG6136853.1"/>
    </source>
</evidence>
<keyword evidence="4" id="KW-1185">Reference proteome</keyword>
<comment type="similarity">
    <text evidence="1">Belongs to the YciI family.</text>
</comment>
<gene>
    <name evidence="3" type="ORF">IW245_003047</name>
</gene>
<dbReference type="InterPro" id="IPR005545">
    <property type="entry name" value="YCII"/>
</dbReference>
<dbReference type="PANTHER" id="PTHR37828:SF1">
    <property type="entry name" value="YCII-RELATED DOMAIN-CONTAINING PROTEIN"/>
    <property type="match status" value="1"/>
</dbReference>
<dbReference type="AlphaFoldDB" id="A0A8J7GI67"/>
<evidence type="ECO:0000256" key="1">
    <source>
        <dbReference type="ARBA" id="ARBA00007689"/>
    </source>
</evidence>
<dbReference type="SUPFAM" id="SSF54909">
    <property type="entry name" value="Dimeric alpha+beta barrel"/>
    <property type="match status" value="1"/>
</dbReference>
<dbReference type="EMBL" id="JADOUF010000001">
    <property type="protein sequence ID" value="MBG6136853.1"/>
    <property type="molecule type" value="Genomic_DNA"/>
</dbReference>
<reference evidence="3" key="1">
    <citation type="submission" date="2020-11" db="EMBL/GenBank/DDBJ databases">
        <title>Sequencing the genomes of 1000 actinobacteria strains.</title>
        <authorList>
            <person name="Klenk H.-P."/>
        </authorList>
    </citation>
    <scope>NUCLEOTIDE SEQUENCE</scope>
    <source>
        <strain evidence="3">DSM 45356</strain>
    </source>
</reference>
<proteinExistence type="inferred from homology"/>
<name>A0A8J7GI67_9ACTN</name>
<dbReference type="PANTHER" id="PTHR37828">
    <property type="entry name" value="GSR2449 PROTEIN"/>
    <property type="match status" value="1"/>
</dbReference>
<dbReference type="InterPro" id="IPR011008">
    <property type="entry name" value="Dimeric_a/b-barrel"/>
</dbReference>
<protein>
    <submittedName>
        <fullName evidence="3">Uncharacterized protein YciI</fullName>
    </submittedName>
</protein>
<evidence type="ECO:0000259" key="2">
    <source>
        <dbReference type="Pfam" id="PF03795"/>
    </source>
</evidence>
<dbReference type="RefSeq" id="WP_197003774.1">
    <property type="nucleotide sequence ID" value="NZ_BONS01000016.1"/>
</dbReference>
<sequence>MYIVTLTYTAPLTEIDARLDEHNGWLEHHYAAGLLVGSGRRIPREGGVIVVRDAARDVLDAALAEEPFLRDAVATAQVVEFTPSRGPLVELA</sequence>
<dbReference type="Pfam" id="PF03795">
    <property type="entry name" value="YCII"/>
    <property type="match status" value="1"/>
</dbReference>